<proteinExistence type="predicted"/>
<evidence type="ECO:0000313" key="3">
    <source>
        <dbReference type="WBParaSite" id="EgrG_000897400"/>
    </source>
</evidence>
<evidence type="ECO:0000313" key="2">
    <source>
        <dbReference type="Proteomes" id="UP000492820"/>
    </source>
</evidence>
<reference evidence="1" key="2">
    <citation type="submission" date="2014-06" db="EMBL/GenBank/DDBJ databases">
        <authorList>
            <person name="Aslett M."/>
        </authorList>
    </citation>
    <scope>NUCLEOTIDE SEQUENCE</scope>
</reference>
<gene>
    <name evidence="1" type="ORF">EgrG_000897400</name>
</gene>
<accession>A0A068WG19</accession>
<protein>
    <submittedName>
        <fullName evidence="3">Secreted protein</fullName>
    </submittedName>
</protein>
<name>A0A068WG19_ECHGR</name>
<reference evidence="1 2" key="1">
    <citation type="journal article" date="2013" name="Nature">
        <title>The genomes of four tapeworm species reveal adaptations to parasitism.</title>
        <authorList>
            <person name="Tsai I.J."/>
            <person name="Zarowiecki M."/>
            <person name="Holroyd N."/>
            <person name="Garciarrubio A."/>
            <person name="Sanchez-Flores A."/>
            <person name="Brooks K.L."/>
            <person name="Tracey A."/>
            <person name="Bobes R.J."/>
            <person name="Fragoso G."/>
            <person name="Sciutto E."/>
            <person name="Aslett M."/>
            <person name="Beasley H."/>
            <person name="Bennett H.M."/>
            <person name="Cai J."/>
            <person name="Camicia F."/>
            <person name="Clark R."/>
            <person name="Cucher M."/>
            <person name="De Silva N."/>
            <person name="Day T.A."/>
            <person name="Deplazes P."/>
            <person name="Estrada K."/>
            <person name="Fernandez C."/>
            <person name="Holland P.W."/>
            <person name="Hou J."/>
            <person name="Hu S."/>
            <person name="Huckvale T."/>
            <person name="Hung S.S."/>
            <person name="Kamenetzky L."/>
            <person name="Keane J.A."/>
            <person name="Kiss F."/>
            <person name="Koziol U."/>
            <person name="Lambert O."/>
            <person name="Liu K."/>
            <person name="Luo X."/>
            <person name="Luo Y."/>
            <person name="Macchiaroli N."/>
            <person name="Nichol S."/>
            <person name="Paps J."/>
            <person name="Parkinson J."/>
            <person name="Pouchkina-Stantcheva N."/>
            <person name="Riddiford N."/>
            <person name="Rosenzvit M."/>
            <person name="Salinas G."/>
            <person name="Wasmuth J.D."/>
            <person name="Zamanian M."/>
            <person name="Zheng Y."/>
            <person name="Cai X."/>
            <person name="Soberon X."/>
            <person name="Olson P.D."/>
            <person name="Laclette J.P."/>
            <person name="Brehm K."/>
            <person name="Berriman M."/>
            <person name="Garciarrubio A."/>
            <person name="Bobes R.J."/>
            <person name="Fragoso G."/>
            <person name="Sanchez-Flores A."/>
            <person name="Estrada K."/>
            <person name="Cevallos M.A."/>
            <person name="Morett E."/>
            <person name="Gonzalez V."/>
            <person name="Portillo T."/>
            <person name="Ochoa-Leyva A."/>
            <person name="Jose M.V."/>
            <person name="Sciutto E."/>
            <person name="Landa A."/>
            <person name="Jimenez L."/>
            <person name="Valdes V."/>
            <person name="Carrero J.C."/>
            <person name="Larralde C."/>
            <person name="Morales-Montor J."/>
            <person name="Limon-Lason J."/>
            <person name="Soberon X."/>
            <person name="Laclette J.P."/>
        </authorList>
    </citation>
    <scope>NUCLEOTIDE SEQUENCE [LARGE SCALE GENOMIC DNA]</scope>
</reference>
<organism evidence="1">
    <name type="scientific">Echinococcus granulosus</name>
    <name type="common">Hydatid tapeworm</name>
    <dbReference type="NCBI Taxonomy" id="6210"/>
    <lineage>
        <taxon>Eukaryota</taxon>
        <taxon>Metazoa</taxon>
        <taxon>Spiralia</taxon>
        <taxon>Lophotrochozoa</taxon>
        <taxon>Platyhelminthes</taxon>
        <taxon>Cestoda</taxon>
        <taxon>Eucestoda</taxon>
        <taxon>Cyclophyllidea</taxon>
        <taxon>Taeniidae</taxon>
        <taxon>Echinococcus</taxon>
        <taxon>Echinococcus granulosus group</taxon>
    </lineage>
</organism>
<evidence type="ECO:0000313" key="1">
    <source>
        <dbReference type="EMBL" id="CDS16550.1"/>
    </source>
</evidence>
<dbReference type="Proteomes" id="UP000492820">
    <property type="component" value="Unassembled WGS sequence"/>
</dbReference>
<reference evidence="3" key="3">
    <citation type="submission" date="2020-10" db="UniProtKB">
        <authorList>
            <consortium name="WormBaseParasite"/>
        </authorList>
    </citation>
    <scope>IDENTIFICATION</scope>
</reference>
<dbReference type="WBParaSite" id="EgrG_000897400">
    <property type="protein sequence ID" value="EgrG_000897400"/>
    <property type="gene ID" value="EgrG_000897400"/>
</dbReference>
<dbReference type="AlphaFoldDB" id="A0A068WG19"/>
<dbReference type="EMBL" id="LK028576">
    <property type="protein sequence ID" value="CDS16550.1"/>
    <property type="molecule type" value="Genomic_DNA"/>
</dbReference>
<sequence>MAYPCGSSVAFLFSGRFHLHGYFPNVSRCRVPSPALLVYFNRVNNHYKGKVNQLLYSRDQNHSVASTVSNLNPSAGRHRYLGLACWLLWLGTRQTPASLT</sequence>